<protein>
    <submittedName>
        <fullName evidence="7">Outer membrane protein OmpA-like peptidoglycan-associated protein</fullName>
    </submittedName>
</protein>
<keyword evidence="2 4" id="KW-0472">Membrane</keyword>
<dbReference type="RefSeq" id="WP_183496786.1">
    <property type="nucleotide sequence ID" value="NZ_JACIFF010000008.1"/>
</dbReference>
<dbReference type="PRINTS" id="PR01021">
    <property type="entry name" value="OMPADOMAIN"/>
</dbReference>
<accession>A0A840EAH6</accession>
<dbReference type="Pfam" id="PF00691">
    <property type="entry name" value="OmpA"/>
    <property type="match status" value="1"/>
</dbReference>
<evidence type="ECO:0000256" key="2">
    <source>
        <dbReference type="ARBA" id="ARBA00023136"/>
    </source>
</evidence>
<gene>
    <name evidence="7" type="ORF">GGR28_003189</name>
</gene>
<feature type="domain" description="OmpA-like" evidence="6">
    <location>
        <begin position="215"/>
        <end position="331"/>
    </location>
</feature>
<dbReference type="InterPro" id="IPR050330">
    <property type="entry name" value="Bact_OuterMem_StrucFunc"/>
</dbReference>
<dbReference type="EMBL" id="JACIFF010000008">
    <property type="protein sequence ID" value="MBB4080555.1"/>
    <property type="molecule type" value="Genomic_DNA"/>
</dbReference>
<dbReference type="AlphaFoldDB" id="A0A840EAH6"/>
<dbReference type="CDD" id="cd07185">
    <property type="entry name" value="OmpA_C-like"/>
    <property type="match status" value="1"/>
</dbReference>
<dbReference type="InterPro" id="IPR006664">
    <property type="entry name" value="OMP_bac"/>
</dbReference>
<keyword evidence="3" id="KW-0998">Cell outer membrane</keyword>
<feature type="chain" id="PRO_5032746101" evidence="5">
    <location>
        <begin position="22"/>
        <end position="331"/>
    </location>
</feature>
<evidence type="ECO:0000256" key="3">
    <source>
        <dbReference type="ARBA" id="ARBA00023237"/>
    </source>
</evidence>
<dbReference type="InterPro" id="IPR036737">
    <property type="entry name" value="OmpA-like_sf"/>
</dbReference>
<evidence type="ECO:0000313" key="8">
    <source>
        <dbReference type="Proteomes" id="UP000576209"/>
    </source>
</evidence>
<dbReference type="Gene3D" id="3.30.1330.60">
    <property type="entry name" value="OmpA-like domain"/>
    <property type="match status" value="1"/>
</dbReference>
<dbReference type="GO" id="GO:0009279">
    <property type="term" value="C:cell outer membrane"/>
    <property type="evidence" value="ECO:0007669"/>
    <property type="project" value="UniProtKB-SubCell"/>
</dbReference>
<evidence type="ECO:0000256" key="5">
    <source>
        <dbReference type="SAM" id="SignalP"/>
    </source>
</evidence>
<reference evidence="7 8" key="1">
    <citation type="submission" date="2020-08" db="EMBL/GenBank/DDBJ databases">
        <title>Genomic Encyclopedia of Type Strains, Phase IV (KMG-IV): sequencing the most valuable type-strain genomes for metagenomic binning, comparative biology and taxonomic classification.</title>
        <authorList>
            <person name="Goeker M."/>
        </authorList>
    </citation>
    <scope>NUCLEOTIDE SEQUENCE [LARGE SCALE GENOMIC DNA]</scope>
    <source>
        <strain evidence="7 8">DSM 105137</strain>
    </source>
</reference>
<evidence type="ECO:0000259" key="6">
    <source>
        <dbReference type="PROSITE" id="PS51123"/>
    </source>
</evidence>
<name>A0A840EAH6_9BACT</name>
<sequence length="331" mass="36179">MQLHHCRLFVLLLLITGPVLAQSDIEGSSDHPLLTRYPESIITWYETEKYFEYNLATGPITGYRYIAERDTVAGQVYRIFYDLPSTKEEVSIGEVYIDYKRAMEQAGMTILAEGLVPDGGGNKIGSPQWIGIALASQQPPGGSPASKLFAGTATSGGTFTLIGRLSQPEGTTYVVIYGERHSKDLIGYLVDIIEVASAETGRVSLDPDYLAGELESKGTVSIYGIEFDFDSATLRESSYPVLEQIAAYLTQHPDKNLYVVGHTDMPGTLEYNRTLSHDRAAAVVQALENDHGIATGRLLPDGVAFLSPKSTNATEDGRALNRRVELVLRPN</sequence>
<comment type="subcellular location">
    <subcellularLocation>
        <location evidence="1">Cell outer membrane</location>
    </subcellularLocation>
</comment>
<dbReference type="SUPFAM" id="SSF103088">
    <property type="entry name" value="OmpA-like"/>
    <property type="match status" value="1"/>
</dbReference>
<keyword evidence="5" id="KW-0732">Signal</keyword>
<proteinExistence type="predicted"/>
<dbReference type="PROSITE" id="PS51123">
    <property type="entry name" value="OMPA_2"/>
    <property type="match status" value="1"/>
</dbReference>
<evidence type="ECO:0000313" key="7">
    <source>
        <dbReference type="EMBL" id="MBB4080555.1"/>
    </source>
</evidence>
<keyword evidence="8" id="KW-1185">Reference proteome</keyword>
<organism evidence="7 8">
    <name type="scientific">Neolewinella aquimaris</name>
    <dbReference type="NCBI Taxonomy" id="1835722"/>
    <lineage>
        <taxon>Bacteria</taxon>
        <taxon>Pseudomonadati</taxon>
        <taxon>Bacteroidota</taxon>
        <taxon>Saprospiria</taxon>
        <taxon>Saprospirales</taxon>
        <taxon>Lewinellaceae</taxon>
        <taxon>Neolewinella</taxon>
    </lineage>
</organism>
<comment type="caution">
    <text evidence="7">The sequence shown here is derived from an EMBL/GenBank/DDBJ whole genome shotgun (WGS) entry which is preliminary data.</text>
</comment>
<dbReference type="PANTHER" id="PTHR30329:SF21">
    <property type="entry name" value="LIPOPROTEIN YIAD-RELATED"/>
    <property type="match status" value="1"/>
</dbReference>
<dbReference type="Proteomes" id="UP000576209">
    <property type="component" value="Unassembled WGS sequence"/>
</dbReference>
<evidence type="ECO:0000256" key="4">
    <source>
        <dbReference type="PROSITE-ProRule" id="PRU00473"/>
    </source>
</evidence>
<dbReference type="PANTHER" id="PTHR30329">
    <property type="entry name" value="STATOR ELEMENT OF FLAGELLAR MOTOR COMPLEX"/>
    <property type="match status" value="1"/>
</dbReference>
<feature type="signal peptide" evidence="5">
    <location>
        <begin position="1"/>
        <end position="21"/>
    </location>
</feature>
<evidence type="ECO:0000256" key="1">
    <source>
        <dbReference type="ARBA" id="ARBA00004442"/>
    </source>
</evidence>
<dbReference type="InterPro" id="IPR006665">
    <property type="entry name" value="OmpA-like"/>
</dbReference>